<organism evidence="1 2">
    <name type="scientific">Folsomia candida</name>
    <name type="common">Springtail</name>
    <dbReference type="NCBI Taxonomy" id="158441"/>
    <lineage>
        <taxon>Eukaryota</taxon>
        <taxon>Metazoa</taxon>
        <taxon>Ecdysozoa</taxon>
        <taxon>Arthropoda</taxon>
        <taxon>Hexapoda</taxon>
        <taxon>Collembola</taxon>
        <taxon>Entomobryomorpha</taxon>
        <taxon>Isotomoidea</taxon>
        <taxon>Isotomidae</taxon>
        <taxon>Proisotominae</taxon>
        <taxon>Folsomia</taxon>
    </lineage>
</organism>
<proteinExistence type="predicted"/>
<evidence type="ECO:0000313" key="2">
    <source>
        <dbReference type="Proteomes" id="UP000198287"/>
    </source>
</evidence>
<evidence type="ECO:0000313" key="1">
    <source>
        <dbReference type="EMBL" id="OXA47573.1"/>
    </source>
</evidence>
<dbReference type="Proteomes" id="UP000198287">
    <property type="component" value="Unassembled WGS sequence"/>
</dbReference>
<reference evidence="1 2" key="1">
    <citation type="submission" date="2015-12" db="EMBL/GenBank/DDBJ databases">
        <title>The genome of Folsomia candida.</title>
        <authorList>
            <person name="Faddeeva A."/>
            <person name="Derks M.F."/>
            <person name="Anvar Y."/>
            <person name="Smit S."/>
            <person name="Van Straalen N."/>
            <person name="Roelofs D."/>
        </authorList>
    </citation>
    <scope>NUCLEOTIDE SEQUENCE [LARGE SCALE GENOMIC DNA]</scope>
    <source>
        <strain evidence="1 2">VU population</strain>
        <tissue evidence="1">Whole body</tissue>
    </source>
</reference>
<comment type="caution">
    <text evidence="1">The sequence shown here is derived from an EMBL/GenBank/DDBJ whole genome shotgun (WGS) entry which is preliminary data.</text>
</comment>
<protein>
    <submittedName>
        <fullName evidence="1">Uncharacterized protein</fullName>
    </submittedName>
</protein>
<name>A0A226DQU8_FOLCA</name>
<keyword evidence="2" id="KW-1185">Reference proteome</keyword>
<sequence>MFPSHLSADCVLLHIDLIVHKSIIIFCSMPIPNWKMEIIEEIFGLFDPCLIDSIILSHRQEQICLSFLPIDARFGLRGSFGRRGMAQRQLYLRVGKLKKILLSYGITGKFFE</sequence>
<dbReference type="EMBL" id="LNIX01000013">
    <property type="protein sequence ID" value="OXA47573.1"/>
    <property type="molecule type" value="Genomic_DNA"/>
</dbReference>
<dbReference type="AlphaFoldDB" id="A0A226DQU8"/>
<gene>
    <name evidence="1" type="ORF">Fcan01_17737</name>
</gene>
<accession>A0A226DQU8</accession>